<protein>
    <submittedName>
        <fullName evidence="1">Uncharacterized protein</fullName>
    </submittedName>
</protein>
<dbReference type="PATRIC" id="fig|45065.4.peg.846"/>
<organism evidence="1 2">
    <name type="scientific">Legionella geestiana</name>
    <dbReference type="NCBI Taxonomy" id="45065"/>
    <lineage>
        <taxon>Bacteria</taxon>
        <taxon>Pseudomonadati</taxon>
        <taxon>Pseudomonadota</taxon>
        <taxon>Gammaproteobacteria</taxon>
        <taxon>Legionellales</taxon>
        <taxon>Legionellaceae</taxon>
        <taxon>Legionella</taxon>
    </lineage>
</organism>
<accession>A0A0W0U2B2</accession>
<proteinExistence type="predicted"/>
<comment type="caution">
    <text evidence="1">The sequence shown here is derived from an EMBL/GenBank/DDBJ whole genome shotgun (WGS) entry which is preliminary data.</text>
</comment>
<dbReference type="EMBL" id="LNYC01000023">
    <property type="protein sequence ID" value="KTD01992.1"/>
    <property type="molecule type" value="Genomic_DNA"/>
</dbReference>
<keyword evidence="2" id="KW-1185">Reference proteome</keyword>
<dbReference type="Proteomes" id="UP000054785">
    <property type="component" value="Unassembled WGS sequence"/>
</dbReference>
<evidence type="ECO:0000313" key="2">
    <source>
        <dbReference type="Proteomes" id="UP000054785"/>
    </source>
</evidence>
<gene>
    <name evidence="1" type="ORF">Lgee_0788</name>
</gene>
<sequence>MPDKVVQTIPGVDFGFSANDKFVTFRFLGKASSVRIAARDALFGLKIIGGVEGGVRFISDENLASFEDAGQFWGTNAQIDIWISTRAHDRLLLMYRYCHQIGIKFSGSAGSMEPGASNSSVPFFSQPERYFWSVVNEDGSVSQACGILSAYLDALKDLAKADTTPIVIPAYPRPECSLLWSQEELDAECARLEAICSCSHTVSSSSSSSSAVPAAAKQ</sequence>
<name>A0A0W0U2B2_9GAMM</name>
<dbReference type="RefSeq" id="WP_028386113.1">
    <property type="nucleotide sequence ID" value="NZ_CAAAHN010000008.1"/>
</dbReference>
<dbReference type="AlphaFoldDB" id="A0A0W0U2B2"/>
<reference evidence="1 2" key="1">
    <citation type="submission" date="2015-11" db="EMBL/GenBank/DDBJ databases">
        <title>Genomic analysis of 38 Legionella species identifies large and diverse effector repertoires.</title>
        <authorList>
            <person name="Burstein D."/>
            <person name="Amaro F."/>
            <person name="Zusman T."/>
            <person name="Lifshitz Z."/>
            <person name="Cohen O."/>
            <person name="Gilbert J.A."/>
            <person name="Pupko T."/>
            <person name="Shuman H.A."/>
            <person name="Segal G."/>
        </authorList>
    </citation>
    <scope>NUCLEOTIDE SEQUENCE [LARGE SCALE GENOMIC DNA]</scope>
    <source>
        <strain evidence="1 2">ATCC 49504</strain>
    </source>
</reference>
<evidence type="ECO:0000313" key="1">
    <source>
        <dbReference type="EMBL" id="KTD01992.1"/>
    </source>
</evidence>
<dbReference type="OrthoDB" id="5656957at2"/>